<dbReference type="EMBL" id="JACBKZ010000014">
    <property type="protein sequence ID" value="KAF5933297.1"/>
    <property type="molecule type" value="Genomic_DNA"/>
</dbReference>
<organism evidence="2 3">
    <name type="scientific">Camellia sinensis</name>
    <name type="common">Tea plant</name>
    <name type="synonym">Thea sinensis</name>
    <dbReference type="NCBI Taxonomy" id="4442"/>
    <lineage>
        <taxon>Eukaryota</taxon>
        <taxon>Viridiplantae</taxon>
        <taxon>Streptophyta</taxon>
        <taxon>Embryophyta</taxon>
        <taxon>Tracheophyta</taxon>
        <taxon>Spermatophyta</taxon>
        <taxon>Magnoliopsida</taxon>
        <taxon>eudicotyledons</taxon>
        <taxon>Gunneridae</taxon>
        <taxon>Pentapetalae</taxon>
        <taxon>asterids</taxon>
        <taxon>Ericales</taxon>
        <taxon>Theaceae</taxon>
        <taxon>Camellia</taxon>
    </lineage>
</organism>
<keyword evidence="3" id="KW-1185">Reference proteome</keyword>
<reference evidence="3" key="1">
    <citation type="journal article" date="2020" name="Nat. Commun.">
        <title>Genome assembly of wild tea tree DASZ reveals pedigree and selection history of tea varieties.</title>
        <authorList>
            <person name="Zhang W."/>
            <person name="Zhang Y."/>
            <person name="Qiu H."/>
            <person name="Guo Y."/>
            <person name="Wan H."/>
            <person name="Zhang X."/>
            <person name="Scossa F."/>
            <person name="Alseekh S."/>
            <person name="Zhang Q."/>
            <person name="Wang P."/>
            <person name="Xu L."/>
            <person name="Schmidt M.H."/>
            <person name="Jia X."/>
            <person name="Li D."/>
            <person name="Zhu A."/>
            <person name="Guo F."/>
            <person name="Chen W."/>
            <person name="Ni D."/>
            <person name="Usadel B."/>
            <person name="Fernie A.R."/>
            <person name="Wen W."/>
        </authorList>
    </citation>
    <scope>NUCLEOTIDE SEQUENCE [LARGE SCALE GENOMIC DNA]</scope>
    <source>
        <strain evidence="3">cv. G240</strain>
    </source>
</reference>
<dbReference type="Proteomes" id="UP000593564">
    <property type="component" value="Unassembled WGS sequence"/>
</dbReference>
<evidence type="ECO:0000313" key="3">
    <source>
        <dbReference type="Proteomes" id="UP000593564"/>
    </source>
</evidence>
<comment type="caution">
    <text evidence="2">The sequence shown here is derived from an EMBL/GenBank/DDBJ whole genome shotgun (WGS) entry which is preliminary data.</text>
</comment>
<proteinExistence type="predicted"/>
<sequence>MKGDAGQWWKSTKDRILHTWEAFTHAFQEKYIPPTARERLRKQFEELKQLDTIVAEFEAAFTSLSILYQS</sequence>
<dbReference type="Pfam" id="PF03732">
    <property type="entry name" value="Retrotrans_gag"/>
    <property type="match status" value="1"/>
</dbReference>
<name>A0A7J7FYQ7_CAMSI</name>
<dbReference type="InterPro" id="IPR005162">
    <property type="entry name" value="Retrotrans_gag_dom"/>
</dbReference>
<accession>A0A7J7FYQ7</accession>
<gene>
    <name evidence="2" type="ORF">HYC85_029468</name>
</gene>
<feature type="domain" description="Retrotransposon gag" evidence="1">
    <location>
        <begin position="2"/>
        <end position="64"/>
    </location>
</feature>
<evidence type="ECO:0000259" key="1">
    <source>
        <dbReference type="Pfam" id="PF03732"/>
    </source>
</evidence>
<protein>
    <recommendedName>
        <fullName evidence="1">Retrotransposon gag domain-containing protein</fullName>
    </recommendedName>
</protein>
<reference evidence="2 3" key="2">
    <citation type="submission" date="2020-07" db="EMBL/GenBank/DDBJ databases">
        <title>Genome assembly of wild tea tree DASZ reveals pedigree and selection history of tea varieties.</title>
        <authorList>
            <person name="Zhang W."/>
        </authorList>
    </citation>
    <scope>NUCLEOTIDE SEQUENCE [LARGE SCALE GENOMIC DNA]</scope>
    <source>
        <strain evidence="3">cv. G240</strain>
        <tissue evidence="2">Leaf</tissue>
    </source>
</reference>
<dbReference type="AlphaFoldDB" id="A0A7J7FYQ7"/>
<evidence type="ECO:0000313" key="2">
    <source>
        <dbReference type="EMBL" id="KAF5933297.1"/>
    </source>
</evidence>